<evidence type="ECO:0000313" key="1">
    <source>
        <dbReference type="EMBL" id="CAK0833502.1"/>
    </source>
</evidence>
<sequence>MEALKEVDGACEKKDGCAGFSGEADENGCDGHDGDNRSDLAGIVDQLASLADEGDALMLGDAELEDEPEDGIYAEFKQTGRNFKDARDLIRRLMVARGNYPVLAPRPPAARGPRLRRLREPWRGARPGGGQETARDRRGMRCLACRSYGRQAKGCPCRNKTCGKPQPNETISFALPELGELVFLLDDANGIRAILGGGATRSLIGVTMSEFFVYDVRENFWHRVRRG</sequence>
<keyword evidence="2" id="KW-1185">Reference proteome</keyword>
<name>A0ABN9SNQ2_9DINO</name>
<protein>
    <submittedName>
        <fullName evidence="1">Uncharacterized protein</fullName>
    </submittedName>
</protein>
<reference evidence="1" key="1">
    <citation type="submission" date="2023-10" db="EMBL/GenBank/DDBJ databases">
        <authorList>
            <person name="Chen Y."/>
            <person name="Shah S."/>
            <person name="Dougan E. K."/>
            <person name="Thang M."/>
            <person name="Chan C."/>
        </authorList>
    </citation>
    <scope>NUCLEOTIDE SEQUENCE [LARGE SCALE GENOMIC DNA]</scope>
</reference>
<proteinExistence type="predicted"/>
<organism evidence="1 2">
    <name type="scientific">Prorocentrum cordatum</name>
    <dbReference type="NCBI Taxonomy" id="2364126"/>
    <lineage>
        <taxon>Eukaryota</taxon>
        <taxon>Sar</taxon>
        <taxon>Alveolata</taxon>
        <taxon>Dinophyceae</taxon>
        <taxon>Prorocentrales</taxon>
        <taxon>Prorocentraceae</taxon>
        <taxon>Prorocentrum</taxon>
    </lineage>
</organism>
<dbReference type="Proteomes" id="UP001189429">
    <property type="component" value="Unassembled WGS sequence"/>
</dbReference>
<evidence type="ECO:0000313" key="2">
    <source>
        <dbReference type="Proteomes" id="UP001189429"/>
    </source>
</evidence>
<accession>A0ABN9SNQ2</accession>
<gene>
    <name evidence="1" type="ORF">PCOR1329_LOCUS31191</name>
</gene>
<dbReference type="EMBL" id="CAUYUJ010012224">
    <property type="protein sequence ID" value="CAK0833502.1"/>
    <property type="molecule type" value="Genomic_DNA"/>
</dbReference>
<comment type="caution">
    <text evidence="1">The sequence shown here is derived from an EMBL/GenBank/DDBJ whole genome shotgun (WGS) entry which is preliminary data.</text>
</comment>